<feature type="transmembrane region" description="Helical" evidence="1">
    <location>
        <begin position="27"/>
        <end position="46"/>
    </location>
</feature>
<keyword evidence="1" id="KW-1133">Transmembrane helix</keyword>
<evidence type="ECO:0000256" key="1">
    <source>
        <dbReference type="SAM" id="Phobius"/>
    </source>
</evidence>
<organism evidence="2 3">
    <name type="scientific">Chryseobacterium defluvii</name>
    <dbReference type="NCBI Taxonomy" id="160396"/>
    <lineage>
        <taxon>Bacteria</taxon>
        <taxon>Pseudomonadati</taxon>
        <taxon>Bacteroidota</taxon>
        <taxon>Flavobacteriia</taxon>
        <taxon>Flavobacteriales</taxon>
        <taxon>Weeksellaceae</taxon>
        <taxon>Chryseobacterium group</taxon>
        <taxon>Chryseobacterium</taxon>
    </lineage>
</organism>
<accession>A0A495SP29</accession>
<feature type="transmembrane region" description="Helical" evidence="1">
    <location>
        <begin position="75"/>
        <end position="94"/>
    </location>
</feature>
<evidence type="ECO:0000313" key="3">
    <source>
        <dbReference type="Proteomes" id="UP000272428"/>
    </source>
</evidence>
<sequence>MKFKYALLLILGMLALTPLFAGNKNMYFIFQIICLIIFAFCAILAWKEKKIIDLEVYLFFFLLYIFRMFDNDDKYFFVEIILFVVFFLIVFFTWRKKEKV</sequence>
<reference evidence="2 3" key="1">
    <citation type="submission" date="2018-10" db="EMBL/GenBank/DDBJ databases">
        <title>Genomic Encyclopedia of Archaeal and Bacterial Type Strains, Phase II (KMG-II): from individual species to whole genera.</title>
        <authorList>
            <person name="Goeker M."/>
        </authorList>
    </citation>
    <scope>NUCLEOTIDE SEQUENCE [LARGE SCALE GENOMIC DNA]</scope>
    <source>
        <strain evidence="2 3">DSM 14219</strain>
    </source>
</reference>
<gene>
    <name evidence="2" type="ORF">BCF58_0339</name>
</gene>
<keyword evidence="3" id="KW-1185">Reference proteome</keyword>
<feature type="transmembrane region" description="Helical" evidence="1">
    <location>
        <begin position="51"/>
        <end position="69"/>
    </location>
</feature>
<name>A0A495SP29_9FLAO</name>
<keyword evidence="1" id="KW-0472">Membrane</keyword>
<protein>
    <submittedName>
        <fullName evidence="2">Uncharacterized protein</fullName>
    </submittedName>
</protein>
<keyword evidence="1" id="KW-0812">Transmembrane</keyword>
<evidence type="ECO:0000313" key="2">
    <source>
        <dbReference type="EMBL" id="RKT01124.1"/>
    </source>
</evidence>
<dbReference type="Proteomes" id="UP000272428">
    <property type="component" value="Unassembled WGS sequence"/>
</dbReference>
<dbReference type="EMBL" id="RBXB01000001">
    <property type="protein sequence ID" value="RKT01124.1"/>
    <property type="molecule type" value="Genomic_DNA"/>
</dbReference>
<feature type="transmembrane region" description="Helical" evidence="1">
    <location>
        <begin position="5"/>
        <end position="21"/>
    </location>
</feature>
<comment type="caution">
    <text evidence="2">The sequence shown here is derived from an EMBL/GenBank/DDBJ whole genome shotgun (WGS) entry which is preliminary data.</text>
</comment>
<proteinExistence type="predicted"/>
<dbReference type="AlphaFoldDB" id="A0A495SP29"/>